<evidence type="ECO:0000256" key="1">
    <source>
        <dbReference type="ARBA" id="ARBA00022729"/>
    </source>
</evidence>
<dbReference type="PANTHER" id="PTHR35936:SF18">
    <property type="entry name" value="L-CYSTINE-BINDING PROTEIN TCYJ"/>
    <property type="match status" value="1"/>
</dbReference>
<dbReference type="Proteomes" id="UP000182360">
    <property type="component" value="Unassembled WGS sequence"/>
</dbReference>
<evidence type="ECO:0000313" key="4">
    <source>
        <dbReference type="EMBL" id="SEQ23945.1"/>
    </source>
</evidence>
<feature type="domain" description="Solute-binding protein family 3/N-terminal" evidence="3">
    <location>
        <begin position="38"/>
        <end position="267"/>
    </location>
</feature>
<accession>A0A1H9EE72</accession>
<evidence type="ECO:0000259" key="3">
    <source>
        <dbReference type="SMART" id="SM00062"/>
    </source>
</evidence>
<dbReference type="SMART" id="SM00062">
    <property type="entry name" value="PBPb"/>
    <property type="match status" value="1"/>
</dbReference>
<dbReference type="AlphaFoldDB" id="A0A1H9EE72"/>
<dbReference type="Gene3D" id="3.40.190.10">
    <property type="entry name" value="Periplasmic binding protein-like II"/>
    <property type="match status" value="2"/>
</dbReference>
<name>A0A1H9EE72_9SPIR</name>
<feature type="signal peptide" evidence="2">
    <location>
        <begin position="1"/>
        <end position="24"/>
    </location>
</feature>
<keyword evidence="5" id="KW-1185">Reference proteome</keyword>
<gene>
    <name evidence="4" type="ORF">SAMN04487977_103128</name>
</gene>
<dbReference type="EMBL" id="FOFU01000003">
    <property type="protein sequence ID" value="SEQ23945.1"/>
    <property type="molecule type" value="Genomic_DNA"/>
</dbReference>
<dbReference type="PANTHER" id="PTHR35936">
    <property type="entry name" value="MEMBRANE-BOUND LYTIC MUREIN TRANSGLYCOSYLASE F"/>
    <property type="match status" value="1"/>
</dbReference>
<feature type="chain" id="PRO_5010216679" evidence="2">
    <location>
        <begin position="25"/>
        <end position="274"/>
    </location>
</feature>
<dbReference type="SUPFAM" id="SSF53850">
    <property type="entry name" value="Periplasmic binding protein-like II"/>
    <property type="match status" value="1"/>
</dbReference>
<organism evidence="4 5">
    <name type="scientific">Treponema bryantii</name>
    <dbReference type="NCBI Taxonomy" id="163"/>
    <lineage>
        <taxon>Bacteria</taxon>
        <taxon>Pseudomonadati</taxon>
        <taxon>Spirochaetota</taxon>
        <taxon>Spirochaetia</taxon>
        <taxon>Spirochaetales</taxon>
        <taxon>Treponemataceae</taxon>
        <taxon>Treponema</taxon>
    </lineage>
</organism>
<evidence type="ECO:0000313" key="5">
    <source>
        <dbReference type="Proteomes" id="UP000182360"/>
    </source>
</evidence>
<protein>
    <submittedName>
        <fullName evidence="4">L-cystine transport system substrate-binding protein</fullName>
    </submittedName>
</protein>
<reference evidence="4 5" key="1">
    <citation type="submission" date="2016-10" db="EMBL/GenBank/DDBJ databases">
        <authorList>
            <person name="de Groot N.N."/>
        </authorList>
    </citation>
    <scope>NUCLEOTIDE SEQUENCE [LARGE SCALE GENOMIC DNA]</scope>
    <source>
        <strain evidence="4 5">B25</strain>
    </source>
</reference>
<evidence type="ECO:0000256" key="2">
    <source>
        <dbReference type="SAM" id="SignalP"/>
    </source>
</evidence>
<keyword evidence="1 2" id="KW-0732">Signal</keyword>
<dbReference type="Pfam" id="PF00497">
    <property type="entry name" value="SBP_bac_3"/>
    <property type="match status" value="1"/>
</dbReference>
<dbReference type="RefSeq" id="WP_074642209.1">
    <property type="nucleotide sequence ID" value="NZ_AP025286.1"/>
</dbReference>
<dbReference type="InterPro" id="IPR001638">
    <property type="entry name" value="Solute-binding_3/MltF_N"/>
</dbReference>
<sequence>MKKSFLKSVAVILVASFIASGAFAASKKEKKSKTKVQTILVGTGSSAPLYCYLDDKGELAGFEIDVIKAIDELLPQYKFEFQIFDFKNILLALAAGKIDIGAHMYESNPERRKNYLFTEYGYNDFSKYIVVLKENTEVKSLKDLVGKTAQASTGSATGAILQHWNEDHPNEQINAVLTSTLTNEQIVASMKNGTYDAFFSNIPSFNQLQKEYGGIFRLVEEPISTSASYFIFNLDNPTLKADVDVALKQLIDSGELSKLAIKNLGSDTTKNINK</sequence>
<dbReference type="OrthoDB" id="8613538at2"/>
<proteinExistence type="predicted"/>